<dbReference type="GO" id="GO:0042398">
    <property type="term" value="P:modified amino acid biosynthetic process"/>
    <property type="evidence" value="ECO:0007669"/>
    <property type="project" value="InterPro"/>
</dbReference>
<evidence type="ECO:0000256" key="7">
    <source>
        <dbReference type="SAM" id="Phobius"/>
    </source>
</evidence>
<feature type="compositionally biased region" description="Low complexity" evidence="6">
    <location>
        <begin position="50"/>
        <end position="77"/>
    </location>
</feature>
<dbReference type="EC" id="6.3.2.2" evidence="5"/>
<keyword evidence="7" id="KW-0812">Transmembrane</keyword>
<keyword evidence="7" id="KW-0472">Membrane</keyword>
<dbReference type="PANTHER" id="PTHR36510">
    <property type="entry name" value="GLUTAMATE--CYSTEINE LIGASE 2-RELATED"/>
    <property type="match status" value="1"/>
</dbReference>
<dbReference type="EMBL" id="VDFR01000057">
    <property type="protein sequence ID" value="TNC46305.1"/>
    <property type="molecule type" value="Genomic_DNA"/>
</dbReference>
<proteinExistence type="inferred from homology"/>
<dbReference type="EMBL" id="VDFR01000109">
    <property type="protein sequence ID" value="TNC40496.1"/>
    <property type="molecule type" value="Genomic_DNA"/>
</dbReference>
<evidence type="ECO:0000256" key="4">
    <source>
        <dbReference type="ARBA" id="ARBA00048819"/>
    </source>
</evidence>
<dbReference type="GO" id="GO:0005524">
    <property type="term" value="F:ATP binding"/>
    <property type="evidence" value="ECO:0007669"/>
    <property type="project" value="UniProtKB-KW"/>
</dbReference>
<reference evidence="8 10" key="1">
    <citation type="submission" date="2019-05" db="EMBL/GenBank/DDBJ databases">
        <title>Mumia sp. nov., isolated from the intestinal contents of plateau pika (Ochotona curzoniae) in the Qinghai-Tibet plateau of China.</title>
        <authorList>
            <person name="Tian Z."/>
        </authorList>
    </citation>
    <scope>NUCLEOTIDE SEQUENCE [LARGE SCALE GENOMIC DNA]</scope>
    <source>
        <strain evidence="10">527</strain>
        <strain evidence="8">Z527</strain>
    </source>
</reference>
<dbReference type="Proteomes" id="UP000306740">
    <property type="component" value="Unassembled WGS sequence"/>
</dbReference>
<keyword evidence="3 5" id="KW-0067">ATP-binding</keyword>
<feature type="region of interest" description="Disordered" evidence="6">
    <location>
        <begin position="43"/>
        <end position="86"/>
    </location>
</feature>
<dbReference type="OrthoDB" id="9769628at2"/>
<dbReference type="PANTHER" id="PTHR36510:SF1">
    <property type="entry name" value="GLUTAMATE--CYSTEINE LIGASE 2-RELATED"/>
    <property type="match status" value="1"/>
</dbReference>
<evidence type="ECO:0000313" key="10">
    <source>
        <dbReference type="Proteomes" id="UP000306740"/>
    </source>
</evidence>
<evidence type="ECO:0000256" key="5">
    <source>
        <dbReference type="HAMAP-Rule" id="MF_01609"/>
    </source>
</evidence>
<gene>
    <name evidence="9" type="ORF">FHE65_12780</name>
    <name evidence="8" type="ORF">FHE65_23035</name>
</gene>
<evidence type="ECO:0000256" key="3">
    <source>
        <dbReference type="ARBA" id="ARBA00022840"/>
    </source>
</evidence>
<dbReference type="InterPro" id="IPR014746">
    <property type="entry name" value="Gln_synth/guanido_kin_cat_dom"/>
</dbReference>
<comment type="similarity">
    <text evidence="5">Belongs to the glutamate--cysteine ligase type 2 family. YbdK subfamily.</text>
</comment>
<dbReference type="AlphaFoldDB" id="A0A5C4MIY5"/>
<dbReference type="Pfam" id="PF04107">
    <property type="entry name" value="GCS2"/>
    <property type="match status" value="1"/>
</dbReference>
<dbReference type="Gene3D" id="3.30.590.20">
    <property type="match status" value="1"/>
</dbReference>
<dbReference type="HAMAP" id="MF_01609">
    <property type="entry name" value="Glu_cys_ligase_2"/>
    <property type="match status" value="1"/>
</dbReference>
<keyword evidence="2 5" id="KW-0547">Nucleotide-binding</keyword>
<comment type="function">
    <text evidence="5">ATP-dependent carboxylate-amine ligase which exhibits weak glutamate--cysteine ligase activity.</text>
</comment>
<dbReference type="InterPro" id="IPR050141">
    <property type="entry name" value="GCL_type2/YbdK_subfam"/>
</dbReference>
<comment type="catalytic activity">
    <reaction evidence="4 5">
        <text>L-cysteine + L-glutamate + ATP = gamma-L-glutamyl-L-cysteine + ADP + phosphate + H(+)</text>
        <dbReference type="Rhea" id="RHEA:13285"/>
        <dbReference type="ChEBI" id="CHEBI:15378"/>
        <dbReference type="ChEBI" id="CHEBI:29985"/>
        <dbReference type="ChEBI" id="CHEBI:30616"/>
        <dbReference type="ChEBI" id="CHEBI:35235"/>
        <dbReference type="ChEBI" id="CHEBI:43474"/>
        <dbReference type="ChEBI" id="CHEBI:58173"/>
        <dbReference type="ChEBI" id="CHEBI:456216"/>
        <dbReference type="EC" id="6.3.2.2"/>
    </reaction>
</comment>
<dbReference type="InterPro" id="IPR006336">
    <property type="entry name" value="GCS2"/>
</dbReference>
<dbReference type="NCBIfam" id="TIGR02050">
    <property type="entry name" value="gshA_cyan_rel"/>
    <property type="match status" value="1"/>
</dbReference>
<evidence type="ECO:0000313" key="9">
    <source>
        <dbReference type="EMBL" id="TNC46305.1"/>
    </source>
</evidence>
<comment type="caution">
    <text evidence="8">The sequence shown here is derived from an EMBL/GenBank/DDBJ whole genome shotgun (WGS) entry which is preliminary data.</text>
</comment>
<protein>
    <recommendedName>
        <fullName evidence="5">Putative glutamate--cysteine ligase 2</fullName>
        <ecNumber evidence="5">6.3.2.2</ecNumber>
    </recommendedName>
    <alternativeName>
        <fullName evidence="5">Gamma-glutamylcysteine synthetase 2</fullName>
        <shortName evidence="5">GCS 2</shortName>
        <shortName evidence="5">Gamma-GCS 2</shortName>
    </alternativeName>
</protein>
<organism evidence="8 10">
    <name type="scientific">Mumia zhuanghuii</name>
    <dbReference type="NCBI Taxonomy" id="2585211"/>
    <lineage>
        <taxon>Bacteria</taxon>
        <taxon>Bacillati</taxon>
        <taxon>Actinomycetota</taxon>
        <taxon>Actinomycetes</taxon>
        <taxon>Propionibacteriales</taxon>
        <taxon>Nocardioidaceae</taxon>
        <taxon>Mumia</taxon>
    </lineage>
</organism>
<keyword evidence="1 5" id="KW-0436">Ligase</keyword>
<keyword evidence="7" id="KW-1133">Transmembrane helix</keyword>
<feature type="transmembrane region" description="Helical" evidence="7">
    <location>
        <begin position="12"/>
        <end position="35"/>
    </location>
</feature>
<name>A0A5C4MIY5_9ACTN</name>
<dbReference type="InterPro" id="IPR011793">
    <property type="entry name" value="YbdK"/>
</dbReference>
<accession>A0A5C4MIY5</accession>
<dbReference type="GO" id="GO:0004357">
    <property type="term" value="F:glutamate-cysteine ligase activity"/>
    <property type="evidence" value="ECO:0007669"/>
    <property type="project" value="UniProtKB-EC"/>
</dbReference>
<evidence type="ECO:0000256" key="1">
    <source>
        <dbReference type="ARBA" id="ARBA00022598"/>
    </source>
</evidence>
<dbReference type="SUPFAM" id="SSF55931">
    <property type="entry name" value="Glutamine synthetase/guanido kinase"/>
    <property type="match status" value="1"/>
</dbReference>
<evidence type="ECO:0000256" key="6">
    <source>
        <dbReference type="SAM" id="MobiDB-lite"/>
    </source>
</evidence>
<evidence type="ECO:0000256" key="2">
    <source>
        <dbReference type="ARBA" id="ARBA00022741"/>
    </source>
</evidence>
<evidence type="ECO:0000313" key="8">
    <source>
        <dbReference type="EMBL" id="TNC40496.1"/>
    </source>
</evidence>
<sequence length="441" mass="47535">MRMSRVRLLSPALEVAVALGATTRVVVLLFAMASIEKARHALPPHRRVPGHSSPHPSSGGQVSSGSRSSSTEVSRPGVPGLDWHPGGEFTVGGEDELLLVDHRGQMLGPAAAPLTATLSNRGTRGTLKGEIFVDELELETPVCSDAEEVHQSLQHLRRSLITEGVRPMAVGLHPSAGFGSADIATSRRYDRISDEFAGLLRAPTAAFQVHVGVPDPTTALTVYRGLRNRLSVFRALAAGSPYWHARDSGLACVRPAILRSYPRTTMPPALPSWEEYVEAIELAVWAHEVPDYSYVCWELRPQPRLGTIEVRVMDAQSSLARAAGLTALVQGLARHAVESADPQDLPDEVVLANDLRACRYGLEASVVDADRSRRPMRAVAARALDDARKQLAPDGLDGPLDAVEAILVEPPEYVRQRALYEREGMPAVLASLAARTADVDG</sequence>